<organism evidence="1 2">
    <name type="scientific">Intestinibacter bartlettii</name>
    <dbReference type="NCBI Taxonomy" id="261299"/>
    <lineage>
        <taxon>Bacteria</taxon>
        <taxon>Bacillati</taxon>
        <taxon>Bacillota</taxon>
        <taxon>Clostridia</taxon>
        <taxon>Peptostreptococcales</taxon>
        <taxon>Peptostreptococcaceae</taxon>
        <taxon>Intestinibacter</taxon>
    </lineage>
</organism>
<accession>A0ABS8D0W7</accession>
<dbReference type="EMBL" id="JAJBMB010000022">
    <property type="protein sequence ID" value="MCB5447380.1"/>
    <property type="molecule type" value="Genomic_DNA"/>
</dbReference>
<name>A0ABS8D0W7_9FIRM</name>
<proteinExistence type="predicted"/>
<gene>
    <name evidence="1" type="ORF">LIP50_14335</name>
</gene>
<sequence length="51" mass="5749">MLPFVKEFIPDIRRVVINWFVRSEEAVPEDVNSPIKLENGLPVAPFPVATA</sequence>
<dbReference type="Proteomes" id="UP001299409">
    <property type="component" value="Unassembled WGS sequence"/>
</dbReference>
<protein>
    <submittedName>
        <fullName evidence="1">Uncharacterized protein</fullName>
    </submittedName>
</protein>
<dbReference type="RefSeq" id="WP_187114962.1">
    <property type="nucleotide sequence ID" value="NZ_BAABXU010000001.1"/>
</dbReference>
<keyword evidence="2" id="KW-1185">Reference proteome</keyword>
<comment type="caution">
    <text evidence="1">The sequence shown here is derived from an EMBL/GenBank/DDBJ whole genome shotgun (WGS) entry which is preliminary data.</text>
</comment>
<evidence type="ECO:0000313" key="2">
    <source>
        <dbReference type="Proteomes" id="UP001299409"/>
    </source>
</evidence>
<reference evidence="1 2" key="1">
    <citation type="submission" date="2021-10" db="EMBL/GenBank/DDBJ databases">
        <title>Collection of gut derived symbiotic bacterial strains cultured from healthy donors.</title>
        <authorList>
            <person name="Lin H."/>
            <person name="Littmann E."/>
            <person name="Claire K."/>
            <person name="Pamer E."/>
        </authorList>
    </citation>
    <scope>NUCLEOTIDE SEQUENCE [LARGE SCALE GENOMIC DNA]</scope>
    <source>
        <strain evidence="1 2">MSK.17.68</strain>
    </source>
</reference>
<evidence type="ECO:0000313" key="1">
    <source>
        <dbReference type="EMBL" id="MCB5447380.1"/>
    </source>
</evidence>